<name>A0A972GTI0_9BACL</name>
<protein>
    <submittedName>
        <fullName evidence="2">Uncharacterized protein</fullName>
    </submittedName>
</protein>
<dbReference type="AlphaFoldDB" id="A0A972GTI0"/>
<organism evidence="2 3">
    <name type="scientific">Paenibacillus foliorum</name>
    <dbReference type="NCBI Taxonomy" id="2654974"/>
    <lineage>
        <taxon>Bacteria</taxon>
        <taxon>Bacillati</taxon>
        <taxon>Bacillota</taxon>
        <taxon>Bacilli</taxon>
        <taxon>Bacillales</taxon>
        <taxon>Paenibacillaceae</taxon>
        <taxon>Paenibacillus</taxon>
    </lineage>
</organism>
<comment type="caution">
    <text evidence="2">The sequence shown here is derived from an EMBL/GenBank/DDBJ whole genome shotgun (WGS) entry which is preliminary data.</text>
</comment>
<evidence type="ECO:0000313" key="2">
    <source>
        <dbReference type="EMBL" id="NOU93903.1"/>
    </source>
</evidence>
<feature type="compositionally biased region" description="Acidic residues" evidence="1">
    <location>
        <begin position="71"/>
        <end position="90"/>
    </location>
</feature>
<proteinExistence type="predicted"/>
<dbReference type="EMBL" id="WHOD01000052">
    <property type="protein sequence ID" value="NOU93903.1"/>
    <property type="molecule type" value="Genomic_DNA"/>
</dbReference>
<sequence>MEALKNLIKALLDLDPIEVEVHLKNGEKISYSNDDSENSLKKWLKKFDLDQIVKIEFKYEDGTKISIELPCGEDAEEEDGEDEDEDEDED</sequence>
<accession>A0A972GTI0</accession>
<dbReference type="RefSeq" id="WP_171652111.1">
    <property type="nucleotide sequence ID" value="NZ_WHOD01000052.1"/>
</dbReference>
<keyword evidence="3" id="KW-1185">Reference proteome</keyword>
<feature type="region of interest" description="Disordered" evidence="1">
    <location>
        <begin position="67"/>
        <end position="90"/>
    </location>
</feature>
<gene>
    <name evidence="2" type="ORF">GC093_11845</name>
</gene>
<evidence type="ECO:0000256" key="1">
    <source>
        <dbReference type="SAM" id="MobiDB-lite"/>
    </source>
</evidence>
<reference evidence="2" key="1">
    <citation type="submission" date="2019-10" db="EMBL/GenBank/DDBJ databases">
        <title>Description of Paenibacillus glebae sp. nov.</title>
        <authorList>
            <person name="Carlier A."/>
            <person name="Qi S."/>
        </authorList>
    </citation>
    <scope>NUCLEOTIDE SEQUENCE</scope>
    <source>
        <strain evidence="2">LMG 31456</strain>
    </source>
</reference>
<evidence type="ECO:0000313" key="3">
    <source>
        <dbReference type="Proteomes" id="UP000641588"/>
    </source>
</evidence>
<dbReference type="Proteomes" id="UP000641588">
    <property type="component" value="Unassembled WGS sequence"/>
</dbReference>